<dbReference type="Pfam" id="PF04402">
    <property type="entry name" value="SIMPL"/>
    <property type="match status" value="1"/>
</dbReference>
<dbReference type="PANTHER" id="PTHR34387:SF1">
    <property type="entry name" value="PERIPLASMIC IMMUNOGENIC PROTEIN"/>
    <property type="match status" value="1"/>
</dbReference>
<dbReference type="Gene3D" id="3.30.70.2970">
    <property type="entry name" value="Protein of unknown function (DUF541), domain 2"/>
    <property type="match status" value="1"/>
</dbReference>
<evidence type="ECO:0000313" key="1">
    <source>
        <dbReference type="EMBL" id="OGI95440.1"/>
    </source>
</evidence>
<sequence>MENLTKEKSNLMKALLVLAIIGSVYFAVKIFSEVKQTSLLGESATPATISFSGHGEVTGVPDIASIYFTISKDSKTGEAAQAAVAVVEKQALDFLKSKGVAEKDIKTNNVSLYPNYEYKQAVCPMPVPMGEGTAGTVSPSYPSCPGSRRVLTDYTASENIIVKIRNVDDAGVIIQGLGEVGVSDLNGPNYEIDDMDALQAQARKKAIDDAKQKAEILAKDLGVRLVKITSFYESGGGPIYYAEVMMKDSTGGTSTPAVLPKGENTISSDVTITYEIR</sequence>
<protein>
    <recommendedName>
        <fullName evidence="3">SIMPL domain-containing protein</fullName>
    </recommendedName>
</protein>
<dbReference type="Gene3D" id="3.30.110.170">
    <property type="entry name" value="Protein of unknown function (DUF541), domain 1"/>
    <property type="match status" value="1"/>
</dbReference>
<dbReference type="EMBL" id="MFVE01000005">
    <property type="protein sequence ID" value="OGI95440.1"/>
    <property type="molecule type" value="Genomic_DNA"/>
</dbReference>
<name>A0A1F6XMM7_9BACT</name>
<proteinExistence type="predicted"/>
<organism evidence="1 2">
    <name type="scientific">Candidatus Nomurabacteria bacterium RIFCSPLOWO2_01_FULL_42_17</name>
    <dbReference type="NCBI Taxonomy" id="1801780"/>
    <lineage>
        <taxon>Bacteria</taxon>
        <taxon>Candidatus Nomuraibacteriota</taxon>
    </lineage>
</organism>
<dbReference type="PANTHER" id="PTHR34387">
    <property type="entry name" value="SLR1258 PROTEIN"/>
    <property type="match status" value="1"/>
</dbReference>
<reference evidence="1 2" key="1">
    <citation type="journal article" date="2016" name="Nat. Commun.">
        <title>Thousands of microbial genomes shed light on interconnected biogeochemical processes in an aquifer system.</title>
        <authorList>
            <person name="Anantharaman K."/>
            <person name="Brown C.T."/>
            <person name="Hug L.A."/>
            <person name="Sharon I."/>
            <person name="Castelle C.J."/>
            <person name="Probst A.J."/>
            <person name="Thomas B.C."/>
            <person name="Singh A."/>
            <person name="Wilkins M.J."/>
            <person name="Karaoz U."/>
            <person name="Brodie E.L."/>
            <person name="Williams K.H."/>
            <person name="Hubbard S.S."/>
            <person name="Banfield J.F."/>
        </authorList>
    </citation>
    <scope>NUCLEOTIDE SEQUENCE [LARGE SCALE GENOMIC DNA]</scope>
</reference>
<evidence type="ECO:0008006" key="3">
    <source>
        <dbReference type="Google" id="ProtNLM"/>
    </source>
</evidence>
<accession>A0A1F6XMM7</accession>
<dbReference type="STRING" id="1801780.A2917_02665"/>
<gene>
    <name evidence="1" type="ORF">A2917_02665</name>
</gene>
<dbReference type="AlphaFoldDB" id="A0A1F6XMM7"/>
<evidence type="ECO:0000313" key="2">
    <source>
        <dbReference type="Proteomes" id="UP000178104"/>
    </source>
</evidence>
<dbReference type="GO" id="GO:0006974">
    <property type="term" value="P:DNA damage response"/>
    <property type="evidence" value="ECO:0007669"/>
    <property type="project" value="TreeGrafter"/>
</dbReference>
<dbReference type="InterPro" id="IPR052022">
    <property type="entry name" value="26kDa_periplasmic_antigen"/>
</dbReference>
<comment type="caution">
    <text evidence="1">The sequence shown here is derived from an EMBL/GenBank/DDBJ whole genome shotgun (WGS) entry which is preliminary data.</text>
</comment>
<dbReference type="InterPro" id="IPR007497">
    <property type="entry name" value="SIMPL/DUF541"/>
</dbReference>
<dbReference type="Proteomes" id="UP000178104">
    <property type="component" value="Unassembled WGS sequence"/>
</dbReference>